<accession>A0AA36C3I5</accession>
<evidence type="ECO:0000313" key="3">
    <source>
        <dbReference type="Proteomes" id="UP001177023"/>
    </source>
</evidence>
<feature type="region of interest" description="Disordered" evidence="1">
    <location>
        <begin position="1"/>
        <end position="20"/>
    </location>
</feature>
<reference evidence="2" key="1">
    <citation type="submission" date="2023-06" db="EMBL/GenBank/DDBJ databases">
        <authorList>
            <person name="Delattre M."/>
        </authorList>
    </citation>
    <scope>NUCLEOTIDE SEQUENCE</scope>
    <source>
        <strain evidence="2">AF72</strain>
    </source>
</reference>
<protein>
    <submittedName>
        <fullName evidence="2">Uncharacterized protein</fullName>
    </submittedName>
</protein>
<dbReference type="EMBL" id="CATQJA010000018">
    <property type="protein sequence ID" value="CAJ0557477.1"/>
    <property type="molecule type" value="Genomic_DNA"/>
</dbReference>
<dbReference type="AlphaFoldDB" id="A0AA36C3I5"/>
<evidence type="ECO:0000313" key="2">
    <source>
        <dbReference type="EMBL" id="CAJ0557477.1"/>
    </source>
</evidence>
<gene>
    <name evidence="2" type="ORF">MSPICULIGERA_LOCUS235</name>
</gene>
<name>A0AA36C3I5_9BILA</name>
<proteinExistence type="predicted"/>
<keyword evidence="3" id="KW-1185">Reference proteome</keyword>
<organism evidence="2 3">
    <name type="scientific">Mesorhabditis spiculigera</name>
    <dbReference type="NCBI Taxonomy" id="96644"/>
    <lineage>
        <taxon>Eukaryota</taxon>
        <taxon>Metazoa</taxon>
        <taxon>Ecdysozoa</taxon>
        <taxon>Nematoda</taxon>
        <taxon>Chromadorea</taxon>
        <taxon>Rhabditida</taxon>
        <taxon>Rhabditina</taxon>
        <taxon>Rhabditomorpha</taxon>
        <taxon>Rhabditoidea</taxon>
        <taxon>Rhabditidae</taxon>
        <taxon>Mesorhabditinae</taxon>
        <taxon>Mesorhabditis</taxon>
    </lineage>
</organism>
<sequence>MPDATRRHIGEGRRMLKDSQ</sequence>
<comment type="caution">
    <text evidence="2">The sequence shown here is derived from an EMBL/GenBank/DDBJ whole genome shotgun (WGS) entry which is preliminary data.</text>
</comment>
<feature type="non-terminal residue" evidence="2">
    <location>
        <position position="20"/>
    </location>
</feature>
<evidence type="ECO:0000256" key="1">
    <source>
        <dbReference type="SAM" id="MobiDB-lite"/>
    </source>
</evidence>
<dbReference type="Proteomes" id="UP001177023">
    <property type="component" value="Unassembled WGS sequence"/>
</dbReference>